<accession>A0A9P6GHH2</accession>
<name>A0A9P6GHH2_9PLEO</name>
<feature type="compositionally biased region" description="Basic and acidic residues" evidence="1">
    <location>
        <begin position="143"/>
        <end position="160"/>
    </location>
</feature>
<keyword evidence="3" id="KW-1185">Reference proteome</keyword>
<gene>
    <name evidence="2" type="ORF">PMIN01_06661</name>
</gene>
<evidence type="ECO:0000313" key="3">
    <source>
        <dbReference type="Proteomes" id="UP000756921"/>
    </source>
</evidence>
<sequence length="169" mass="19455">MSWNYTVNQINLSFDRIVQWYQDFLRRSEAAFQGLHDRVAVLEQHQASQGPSDEQVERVLRKILAERFGDTGSLRVESPSLTRDVEYFVNPPKNSIPIPRAPLIDPAMLFVDPEAVPSKAYSQTFQMLERGLSQYPHVVDAKPVIRDTAPKDEDDFKRPELPPNHGRPW</sequence>
<feature type="region of interest" description="Disordered" evidence="1">
    <location>
        <begin position="143"/>
        <end position="169"/>
    </location>
</feature>
<evidence type="ECO:0000313" key="2">
    <source>
        <dbReference type="EMBL" id="KAF9735256.1"/>
    </source>
</evidence>
<protein>
    <submittedName>
        <fullName evidence="2">Uncharacterized protein</fullName>
    </submittedName>
</protein>
<evidence type="ECO:0000256" key="1">
    <source>
        <dbReference type="SAM" id="MobiDB-lite"/>
    </source>
</evidence>
<proteinExistence type="predicted"/>
<dbReference type="EMBL" id="WJXW01000006">
    <property type="protein sequence ID" value="KAF9735256.1"/>
    <property type="molecule type" value="Genomic_DNA"/>
</dbReference>
<organism evidence="2 3">
    <name type="scientific">Paraphaeosphaeria minitans</name>
    <dbReference type="NCBI Taxonomy" id="565426"/>
    <lineage>
        <taxon>Eukaryota</taxon>
        <taxon>Fungi</taxon>
        <taxon>Dikarya</taxon>
        <taxon>Ascomycota</taxon>
        <taxon>Pezizomycotina</taxon>
        <taxon>Dothideomycetes</taxon>
        <taxon>Pleosporomycetidae</taxon>
        <taxon>Pleosporales</taxon>
        <taxon>Massarineae</taxon>
        <taxon>Didymosphaeriaceae</taxon>
        <taxon>Paraphaeosphaeria</taxon>
    </lineage>
</organism>
<reference evidence="2" key="1">
    <citation type="journal article" date="2020" name="Mol. Plant Microbe Interact.">
        <title>Genome Sequence of the Biocontrol Agent Coniothyrium minitans strain Conio (IMI 134523).</title>
        <authorList>
            <person name="Patel D."/>
            <person name="Shittu T.A."/>
            <person name="Baroncelli R."/>
            <person name="Muthumeenakshi S."/>
            <person name="Osborne T.H."/>
            <person name="Janganan T.K."/>
            <person name="Sreenivasaprasad S."/>
        </authorList>
    </citation>
    <scope>NUCLEOTIDE SEQUENCE</scope>
    <source>
        <strain evidence="2">Conio</strain>
    </source>
</reference>
<dbReference type="Proteomes" id="UP000756921">
    <property type="component" value="Unassembled WGS sequence"/>
</dbReference>
<dbReference type="AlphaFoldDB" id="A0A9P6GHH2"/>
<dbReference type="OrthoDB" id="3735750at2759"/>
<comment type="caution">
    <text evidence="2">The sequence shown here is derived from an EMBL/GenBank/DDBJ whole genome shotgun (WGS) entry which is preliminary data.</text>
</comment>